<dbReference type="InterPro" id="IPR050789">
    <property type="entry name" value="Diverse_Enzym_Activities"/>
</dbReference>
<name>A0A9P6VXZ7_RHOMI</name>
<evidence type="ECO:0000313" key="2">
    <source>
        <dbReference type="EMBL" id="KAG0658349.1"/>
    </source>
</evidence>
<reference evidence="2 3" key="1">
    <citation type="submission" date="2020-11" db="EMBL/GenBank/DDBJ databases">
        <title>Kefir isolates.</title>
        <authorList>
            <person name="Marcisauskas S."/>
            <person name="Kim Y."/>
            <person name="Blasche S."/>
        </authorList>
    </citation>
    <scope>NUCLEOTIDE SEQUENCE [LARGE SCALE GENOMIC DNA]</scope>
    <source>
        <strain evidence="2 3">KR</strain>
    </source>
</reference>
<dbReference type="PANTHER" id="PTHR43283:SF3">
    <property type="entry name" value="BETA-LACTAMASE FAMILY PROTEIN (AFU_ORTHOLOGUE AFUA_5G07500)"/>
    <property type="match status" value="1"/>
</dbReference>
<evidence type="ECO:0000313" key="3">
    <source>
        <dbReference type="Proteomes" id="UP000777482"/>
    </source>
</evidence>
<proteinExistence type="predicted"/>
<dbReference type="SUPFAM" id="SSF56601">
    <property type="entry name" value="beta-lactamase/transpeptidase-like"/>
    <property type="match status" value="1"/>
</dbReference>
<accession>A0A9P6VXZ7</accession>
<dbReference type="OrthoDB" id="428260at2759"/>
<dbReference type="InterPro" id="IPR001466">
    <property type="entry name" value="Beta-lactam-related"/>
</dbReference>
<dbReference type="InterPro" id="IPR012338">
    <property type="entry name" value="Beta-lactam/transpept-like"/>
</dbReference>
<gene>
    <name evidence="2" type="ORF">C6P46_005805</name>
</gene>
<evidence type="ECO:0000259" key="1">
    <source>
        <dbReference type="Pfam" id="PF00144"/>
    </source>
</evidence>
<comment type="caution">
    <text evidence="2">The sequence shown here is derived from an EMBL/GenBank/DDBJ whole genome shotgun (WGS) entry which is preliminary data.</text>
</comment>
<dbReference type="Gene3D" id="3.40.710.10">
    <property type="entry name" value="DD-peptidase/beta-lactamase superfamily"/>
    <property type="match status" value="1"/>
</dbReference>
<keyword evidence="3" id="KW-1185">Reference proteome</keyword>
<dbReference type="Pfam" id="PF00144">
    <property type="entry name" value="Beta-lactamase"/>
    <property type="match status" value="1"/>
</dbReference>
<sequence length="410" mass="45578">MLKSTTELDAIIAKATKDPYHELTRFVFMAASSDEDTVYSGKGGYARLPKTPVDRNQLEREGEPITEDSIFELYSCTKLPTTIATLQLVEQGKLDLDDEIRQFVPECGQVKVLEGFNEDGSPKLAEPDRAVTVRMLLTHTSGFSYAMIDPNLLKVAEKLGVPGDFYIKDATKEMFTVMPLKHQPGTAFAYGTSLDWMSLVVEKVSGMPLEDYFQQNIFRPLGITDTSFHPNPKQIYMAYANESDPSQPFKLAEHWPTSGKDHFGGAGLHGSARSWLKMLRALLRGGELDGERILTQESVDAMFTDQLANDGQRETCPDFAQIGYPVPARNEQSLEGLTFGFGGALNATELKTGRAPGTLVWRGMANTPWFIDRTNDVAVVVFSNVLPRNEPHFQQAWFDAETALYKALKA</sequence>
<dbReference type="PANTHER" id="PTHR43283">
    <property type="entry name" value="BETA-LACTAMASE-RELATED"/>
    <property type="match status" value="1"/>
</dbReference>
<dbReference type="EMBL" id="PUHQ01000067">
    <property type="protein sequence ID" value="KAG0658349.1"/>
    <property type="molecule type" value="Genomic_DNA"/>
</dbReference>
<dbReference type="AlphaFoldDB" id="A0A9P6VXZ7"/>
<protein>
    <recommendedName>
        <fullName evidence="1">Beta-lactamase-related domain-containing protein</fullName>
    </recommendedName>
</protein>
<feature type="domain" description="Beta-lactamase-related" evidence="1">
    <location>
        <begin position="33"/>
        <end position="403"/>
    </location>
</feature>
<organism evidence="2 3">
    <name type="scientific">Rhodotorula mucilaginosa</name>
    <name type="common">Yeast</name>
    <name type="synonym">Rhodotorula rubra</name>
    <dbReference type="NCBI Taxonomy" id="5537"/>
    <lineage>
        <taxon>Eukaryota</taxon>
        <taxon>Fungi</taxon>
        <taxon>Dikarya</taxon>
        <taxon>Basidiomycota</taxon>
        <taxon>Pucciniomycotina</taxon>
        <taxon>Microbotryomycetes</taxon>
        <taxon>Sporidiobolales</taxon>
        <taxon>Sporidiobolaceae</taxon>
        <taxon>Rhodotorula</taxon>
    </lineage>
</organism>
<dbReference type="Proteomes" id="UP000777482">
    <property type="component" value="Unassembled WGS sequence"/>
</dbReference>